<feature type="transmembrane region" description="Helical" evidence="7">
    <location>
        <begin position="12"/>
        <end position="34"/>
    </location>
</feature>
<dbReference type="InterPro" id="IPR039859">
    <property type="entry name" value="PFA4/ZDH16/20/ERF2-like"/>
</dbReference>
<comment type="domain">
    <text evidence="7">The DHHC domain is required for palmitoyltransferase activity.</text>
</comment>
<keyword evidence="5 7" id="KW-0472">Membrane</keyword>
<feature type="non-terminal residue" evidence="9">
    <location>
        <position position="375"/>
    </location>
</feature>
<comment type="subcellular location">
    <subcellularLocation>
        <location evidence="1">Membrane</location>
        <topology evidence="1">Multi-pass membrane protein</topology>
    </subcellularLocation>
</comment>
<comment type="catalytic activity">
    <reaction evidence="7">
        <text>L-cysteinyl-[protein] + hexadecanoyl-CoA = S-hexadecanoyl-L-cysteinyl-[protein] + CoA</text>
        <dbReference type="Rhea" id="RHEA:36683"/>
        <dbReference type="Rhea" id="RHEA-COMP:10131"/>
        <dbReference type="Rhea" id="RHEA-COMP:11032"/>
        <dbReference type="ChEBI" id="CHEBI:29950"/>
        <dbReference type="ChEBI" id="CHEBI:57287"/>
        <dbReference type="ChEBI" id="CHEBI:57379"/>
        <dbReference type="ChEBI" id="CHEBI:74151"/>
        <dbReference type="EC" id="2.3.1.225"/>
    </reaction>
</comment>
<dbReference type="Pfam" id="PF01529">
    <property type="entry name" value="DHHC"/>
    <property type="match status" value="1"/>
</dbReference>
<dbReference type="Proteomes" id="UP001200034">
    <property type="component" value="Unassembled WGS sequence"/>
</dbReference>
<protein>
    <recommendedName>
        <fullName evidence="7">Palmitoyltransferase</fullName>
        <ecNumber evidence="7">2.3.1.225</ecNumber>
    </recommendedName>
</protein>
<evidence type="ECO:0000259" key="8">
    <source>
        <dbReference type="Pfam" id="PF01529"/>
    </source>
</evidence>
<feature type="transmembrane region" description="Helical" evidence="7">
    <location>
        <begin position="46"/>
        <end position="66"/>
    </location>
</feature>
<comment type="similarity">
    <text evidence="7">Belongs to the DHHC palmitoyltransferase family.</text>
</comment>
<comment type="caution">
    <text evidence="9">The sequence shown here is derived from an EMBL/GenBank/DDBJ whole genome shotgun (WGS) entry which is preliminary data.</text>
</comment>
<feature type="domain" description="Palmitoyltransferase DHHC" evidence="8">
    <location>
        <begin position="84"/>
        <end position="212"/>
    </location>
</feature>
<keyword evidence="4 7" id="KW-1133">Transmembrane helix</keyword>
<accession>A0AAD4PJS8</accession>
<dbReference type="EMBL" id="JAJJHW010002774">
    <property type="protein sequence ID" value="KAH8366169.1"/>
    <property type="molecule type" value="Genomic_DNA"/>
</dbReference>
<evidence type="ECO:0000256" key="2">
    <source>
        <dbReference type="ARBA" id="ARBA00022679"/>
    </source>
</evidence>
<gene>
    <name evidence="9" type="ORF">KR093_009915</name>
</gene>
<feature type="transmembrane region" description="Helical" evidence="7">
    <location>
        <begin position="171"/>
        <end position="195"/>
    </location>
</feature>
<dbReference type="EC" id="2.3.1.225" evidence="7"/>
<evidence type="ECO:0000256" key="1">
    <source>
        <dbReference type="ARBA" id="ARBA00004141"/>
    </source>
</evidence>
<evidence type="ECO:0000256" key="6">
    <source>
        <dbReference type="ARBA" id="ARBA00023315"/>
    </source>
</evidence>
<dbReference type="PROSITE" id="PS50216">
    <property type="entry name" value="DHHC"/>
    <property type="match status" value="1"/>
</dbReference>
<keyword evidence="10" id="KW-1185">Reference proteome</keyword>
<evidence type="ECO:0000256" key="7">
    <source>
        <dbReference type="RuleBase" id="RU079119"/>
    </source>
</evidence>
<evidence type="ECO:0000256" key="4">
    <source>
        <dbReference type="ARBA" id="ARBA00022989"/>
    </source>
</evidence>
<keyword evidence="6 7" id="KW-0012">Acyltransferase</keyword>
<sequence>MDKEAFELKRFWHWGPLLTAALNVSVNCTTLLWWPTDLSLKTHAYFGLFLLLNLLTAYNFIMSVLVGPGVLPKQWQPEHGNDTKFLQFCQKCDGYKAPRSHHCLRCDRCVKKMDHHCPWINNCVGWANHAYFTYFLFFYMLSNLQSAVVLAQSGSAYFIRNCLVRRRCHNLINLAICLMSFGMAVGVVLCMLKLLHIQLRCILSNKTTIEQWIVEKAANRRGCRKRKLEPFVFPYNLGWYFNLGQVFNVEAQSRGSGIEWPVRDGCDQYTLSREQLAQKQEKRERSRIYRCIRRATGHWLPIFSQGIKVTACVPCADDARIRVELNDLIRVTRTRDHWLFGELVRSERGEPHELRQGCIRGWFPRRCAVDVTETI</sequence>
<dbReference type="AlphaFoldDB" id="A0AAD4PJS8"/>
<dbReference type="InterPro" id="IPR001594">
    <property type="entry name" value="Palmitoyltrfase_DHHC"/>
</dbReference>
<dbReference type="GO" id="GO:0019706">
    <property type="term" value="F:protein-cysteine S-palmitoyltransferase activity"/>
    <property type="evidence" value="ECO:0007669"/>
    <property type="project" value="UniProtKB-EC"/>
</dbReference>
<evidence type="ECO:0000256" key="3">
    <source>
        <dbReference type="ARBA" id="ARBA00022692"/>
    </source>
</evidence>
<dbReference type="PANTHER" id="PTHR12246">
    <property type="entry name" value="PALMITOYLTRANSFERASE ZDHHC16"/>
    <property type="match status" value="1"/>
</dbReference>
<keyword evidence="3 7" id="KW-0812">Transmembrane</keyword>
<name>A0AAD4PJS8_9MUSC</name>
<dbReference type="GO" id="GO:0016020">
    <property type="term" value="C:membrane"/>
    <property type="evidence" value="ECO:0007669"/>
    <property type="project" value="UniProtKB-SubCell"/>
</dbReference>
<proteinExistence type="inferred from homology"/>
<reference evidence="9" key="1">
    <citation type="journal article" date="2021" name="Mol. Ecol. Resour.">
        <title>Phylogenomic analyses of the genus Drosophila reveals genomic signals of climate adaptation.</title>
        <authorList>
            <person name="Li F."/>
            <person name="Rane R.V."/>
            <person name="Luria V."/>
            <person name="Xiong Z."/>
            <person name="Chen J."/>
            <person name="Li Z."/>
            <person name="Catullo R.A."/>
            <person name="Griffin P.C."/>
            <person name="Schiffer M."/>
            <person name="Pearce S."/>
            <person name="Lee S.F."/>
            <person name="McElroy K."/>
            <person name="Stocker A."/>
            <person name="Shirriffs J."/>
            <person name="Cockerell F."/>
            <person name="Coppin C."/>
            <person name="Sgro C.M."/>
            <person name="Karger A."/>
            <person name="Cain J.W."/>
            <person name="Weber J.A."/>
            <person name="Santpere G."/>
            <person name="Kirschner M.W."/>
            <person name="Hoffmann A.A."/>
            <person name="Oakeshott J.G."/>
            <person name="Zhang G."/>
        </authorList>
    </citation>
    <scope>NUCLEOTIDE SEQUENCE</scope>
    <source>
        <strain evidence="9">BGI-SZ-2011g</strain>
    </source>
</reference>
<evidence type="ECO:0000313" key="9">
    <source>
        <dbReference type="EMBL" id="KAH8366169.1"/>
    </source>
</evidence>
<keyword evidence="2 7" id="KW-0808">Transferase</keyword>
<organism evidence="9 10">
    <name type="scientific">Drosophila rubida</name>
    <dbReference type="NCBI Taxonomy" id="30044"/>
    <lineage>
        <taxon>Eukaryota</taxon>
        <taxon>Metazoa</taxon>
        <taxon>Ecdysozoa</taxon>
        <taxon>Arthropoda</taxon>
        <taxon>Hexapoda</taxon>
        <taxon>Insecta</taxon>
        <taxon>Pterygota</taxon>
        <taxon>Neoptera</taxon>
        <taxon>Endopterygota</taxon>
        <taxon>Diptera</taxon>
        <taxon>Brachycera</taxon>
        <taxon>Muscomorpha</taxon>
        <taxon>Ephydroidea</taxon>
        <taxon>Drosophilidae</taxon>
        <taxon>Drosophila</taxon>
    </lineage>
</organism>
<evidence type="ECO:0000313" key="10">
    <source>
        <dbReference type="Proteomes" id="UP001200034"/>
    </source>
</evidence>
<evidence type="ECO:0000256" key="5">
    <source>
        <dbReference type="ARBA" id="ARBA00023136"/>
    </source>
</evidence>